<dbReference type="RefSeq" id="WP_115278833.1">
    <property type="nucleotide sequence ID" value="NZ_UGQT01000001.1"/>
</dbReference>
<keyword evidence="2" id="KW-1185">Reference proteome</keyword>
<dbReference type="EMBL" id="UGQT01000001">
    <property type="protein sequence ID" value="STZ59256.1"/>
    <property type="molecule type" value="Genomic_DNA"/>
</dbReference>
<sequence>MWFEPGDTCAGVRSALGSVNGVLPVTLVDGHCASRTQCTIVQFHPGRLVVLPCAMLQQLKSSGHARWHGDRTEVRVSLAMDHTCTGEPMTLEFLVMPVRWRDRPDHIDSDLVLGVSPELALRPR</sequence>
<dbReference type="AlphaFoldDB" id="A0A378TI71"/>
<evidence type="ECO:0000313" key="1">
    <source>
        <dbReference type="EMBL" id="STZ59256.1"/>
    </source>
</evidence>
<proteinExistence type="predicted"/>
<dbReference type="Proteomes" id="UP000254978">
    <property type="component" value="Unassembled WGS sequence"/>
</dbReference>
<accession>A0A378TI71</accession>
<dbReference type="OrthoDB" id="4622689at2"/>
<organism evidence="1 2">
    <name type="scientific">Mycolicibacterium tokaiense</name>
    <dbReference type="NCBI Taxonomy" id="39695"/>
    <lineage>
        <taxon>Bacteria</taxon>
        <taxon>Bacillati</taxon>
        <taxon>Actinomycetota</taxon>
        <taxon>Actinomycetes</taxon>
        <taxon>Mycobacteriales</taxon>
        <taxon>Mycobacteriaceae</taxon>
        <taxon>Mycolicibacterium</taxon>
    </lineage>
</organism>
<gene>
    <name evidence="1" type="ORF">NCTC10821_02782</name>
</gene>
<reference evidence="1 2" key="1">
    <citation type="submission" date="2018-06" db="EMBL/GenBank/DDBJ databases">
        <authorList>
            <consortium name="Pathogen Informatics"/>
            <person name="Doyle S."/>
        </authorList>
    </citation>
    <scope>NUCLEOTIDE SEQUENCE [LARGE SCALE GENOMIC DNA]</scope>
    <source>
        <strain evidence="1 2">NCTC10821</strain>
    </source>
</reference>
<protein>
    <submittedName>
        <fullName evidence="1">Uncharacterized protein</fullName>
    </submittedName>
</protein>
<name>A0A378TI71_9MYCO</name>
<evidence type="ECO:0000313" key="2">
    <source>
        <dbReference type="Proteomes" id="UP000254978"/>
    </source>
</evidence>